<dbReference type="GO" id="GO:0006508">
    <property type="term" value="P:proteolysis"/>
    <property type="evidence" value="ECO:0007669"/>
    <property type="project" value="InterPro"/>
</dbReference>
<evidence type="ECO:0000256" key="1">
    <source>
        <dbReference type="ARBA" id="ARBA00009005"/>
    </source>
</evidence>
<evidence type="ECO:0000313" key="4">
    <source>
        <dbReference type="Proteomes" id="UP000218334"/>
    </source>
</evidence>
<dbReference type="Pfam" id="PF00656">
    <property type="entry name" value="Peptidase_C14"/>
    <property type="match status" value="1"/>
</dbReference>
<dbReference type="Gene3D" id="3.40.50.1460">
    <property type="match status" value="1"/>
</dbReference>
<dbReference type="GO" id="GO:0005737">
    <property type="term" value="C:cytoplasm"/>
    <property type="evidence" value="ECO:0007669"/>
    <property type="project" value="TreeGrafter"/>
</dbReference>
<dbReference type="PANTHER" id="PTHR48104">
    <property type="entry name" value="METACASPASE-4"/>
    <property type="match status" value="1"/>
</dbReference>
<organism evidence="3 4">
    <name type="scientific">Armillaria solidipes</name>
    <dbReference type="NCBI Taxonomy" id="1076256"/>
    <lineage>
        <taxon>Eukaryota</taxon>
        <taxon>Fungi</taxon>
        <taxon>Dikarya</taxon>
        <taxon>Basidiomycota</taxon>
        <taxon>Agaricomycotina</taxon>
        <taxon>Agaricomycetes</taxon>
        <taxon>Agaricomycetidae</taxon>
        <taxon>Agaricales</taxon>
        <taxon>Marasmiineae</taxon>
        <taxon>Physalacriaceae</taxon>
        <taxon>Armillaria</taxon>
    </lineage>
</organism>
<feature type="domain" description="Peptidase C14 caspase" evidence="2">
    <location>
        <begin position="81"/>
        <end position="338"/>
    </location>
</feature>
<dbReference type="GO" id="GO:0004197">
    <property type="term" value="F:cysteine-type endopeptidase activity"/>
    <property type="evidence" value="ECO:0007669"/>
    <property type="project" value="InterPro"/>
</dbReference>
<dbReference type="InterPro" id="IPR050452">
    <property type="entry name" value="Metacaspase"/>
</dbReference>
<accession>A0A2H3B7Y1</accession>
<evidence type="ECO:0000259" key="2">
    <source>
        <dbReference type="Pfam" id="PF00656"/>
    </source>
</evidence>
<proteinExistence type="inferred from homology"/>
<gene>
    <name evidence="3" type="ORF">ARMSODRAFT_554406</name>
</gene>
<comment type="similarity">
    <text evidence="1">Belongs to the peptidase C14B family.</text>
</comment>
<protein>
    <recommendedName>
        <fullName evidence="2">Peptidase C14 caspase domain-containing protein</fullName>
    </recommendedName>
</protein>
<dbReference type="AlphaFoldDB" id="A0A2H3B7Y1"/>
<keyword evidence="4" id="KW-1185">Reference proteome</keyword>
<dbReference type="InterPro" id="IPR011600">
    <property type="entry name" value="Pept_C14_caspase"/>
</dbReference>
<reference evidence="4" key="1">
    <citation type="journal article" date="2017" name="Nat. Ecol. Evol.">
        <title>Genome expansion and lineage-specific genetic innovations in the forest pathogenic fungi Armillaria.</title>
        <authorList>
            <person name="Sipos G."/>
            <person name="Prasanna A.N."/>
            <person name="Walter M.C."/>
            <person name="O'Connor E."/>
            <person name="Balint B."/>
            <person name="Krizsan K."/>
            <person name="Kiss B."/>
            <person name="Hess J."/>
            <person name="Varga T."/>
            <person name="Slot J."/>
            <person name="Riley R."/>
            <person name="Boka B."/>
            <person name="Rigling D."/>
            <person name="Barry K."/>
            <person name="Lee J."/>
            <person name="Mihaltcheva S."/>
            <person name="LaButti K."/>
            <person name="Lipzen A."/>
            <person name="Waldron R."/>
            <person name="Moloney N.M."/>
            <person name="Sperisen C."/>
            <person name="Kredics L."/>
            <person name="Vagvoelgyi C."/>
            <person name="Patrignani A."/>
            <person name="Fitzpatrick D."/>
            <person name="Nagy I."/>
            <person name="Doyle S."/>
            <person name="Anderson J.B."/>
            <person name="Grigoriev I.V."/>
            <person name="Gueldener U."/>
            <person name="Muensterkoetter M."/>
            <person name="Nagy L.G."/>
        </authorList>
    </citation>
    <scope>NUCLEOTIDE SEQUENCE [LARGE SCALE GENOMIC DNA]</scope>
    <source>
        <strain evidence="4">28-4</strain>
    </source>
</reference>
<evidence type="ECO:0000313" key="3">
    <source>
        <dbReference type="EMBL" id="PBK63112.1"/>
    </source>
</evidence>
<name>A0A2H3B7Y1_9AGAR</name>
<dbReference type="PANTHER" id="PTHR48104:SF30">
    <property type="entry name" value="METACASPASE-1"/>
    <property type="match status" value="1"/>
</dbReference>
<sequence>MGQVLSAIKLFLRVIFKSSSNHDDLSTEEGQAGRDFVGGDMFIPQIENIALVNNDLSTEGGRERRAFVGGDTPDPRKRETFALVIGIDKYKWVPNEYLQGAVRDADNFKSYLLEYRRVPAANVFNLRDEQATRSVIIQKFIDLERNPRIIPGEAAIIIYFAGHGAVARKPTTWTNWETPSGNVEMLCPADINAPDANGKVIEGIPDRTISQLLLDLSKAKGNNITLILDCCHAAGMNRGYGNSESRSRNFQGIQNLSPTCDEHIYSRTTSSQDNGVSGFSNSFFRSHVLLAACKHGQTAREQNREGVFTKALLKALKELSPGDPPPTYLSLIKRLTDMPHDQTPQLDGKYVRRRLFDCWQEPASNSMIPCYKGNRKRWPSSLILHAGLLHGIKKDSTFDIFESEAPPKKKAPVATLKVTEVENAISRLMLTSSDSDIFTVNTRQLHWYARLRNTSGRVKIYCDNRGVLAWIPTDSDESRLTVPIISVSTPEEADLCLTVKDNTIFFHRGKRINEFSSCFPRYPSCPVHARADTRDFINRYAHFTSHLAAKSPVPITDFVAVKMIKLDDTGESDSEVVLTPAKNGARTEVVVDTSIPFPDRDRYGFTIYNRCGVELYIYLLYLDATKSEIDAWYSSRKGQNEGSVDSCLGKELNSKLTLGHGSSAMQPLTFDVPDGQDEDVCFIKIFVTTKAVDIGPIEQPESPRADGKLRSAMLVPKKTAAPSGLKWASKMITIVSKRNKNVISKAKSKPPMP</sequence>
<dbReference type="EMBL" id="KZ293461">
    <property type="protein sequence ID" value="PBK63112.1"/>
    <property type="molecule type" value="Genomic_DNA"/>
</dbReference>
<dbReference type="Proteomes" id="UP000218334">
    <property type="component" value="Unassembled WGS sequence"/>
</dbReference>